<dbReference type="AlphaFoldDB" id="A0A0L0FAU0"/>
<dbReference type="RefSeq" id="XP_014147777.1">
    <property type="nucleotide sequence ID" value="XM_014292302.1"/>
</dbReference>
<evidence type="ECO:0000313" key="2">
    <source>
        <dbReference type="EMBL" id="KNC73875.1"/>
    </source>
</evidence>
<name>A0A0L0FAU0_9EUKA</name>
<dbReference type="EMBL" id="KQ245036">
    <property type="protein sequence ID" value="KNC73875.1"/>
    <property type="molecule type" value="Genomic_DNA"/>
</dbReference>
<evidence type="ECO:0000313" key="3">
    <source>
        <dbReference type="Proteomes" id="UP000054560"/>
    </source>
</evidence>
<keyword evidence="3" id="KW-1185">Reference proteome</keyword>
<protein>
    <submittedName>
        <fullName evidence="2">Uncharacterized protein</fullName>
    </submittedName>
</protein>
<evidence type="ECO:0000256" key="1">
    <source>
        <dbReference type="SAM" id="MobiDB-lite"/>
    </source>
</evidence>
<dbReference type="GeneID" id="25914071"/>
<organism evidence="2 3">
    <name type="scientific">Sphaeroforma arctica JP610</name>
    <dbReference type="NCBI Taxonomy" id="667725"/>
    <lineage>
        <taxon>Eukaryota</taxon>
        <taxon>Ichthyosporea</taxon>
        <taxon>Ichthyophonida</taxon>
        <taxon>Sphaeroforma</taxon>
    </lineage>
</organism>
<accession>A0A0L0FAU0</accession>
<reference evidence="2 3" key="1">
    <citation type="submission" date="2011-02" db="EMBL/GenBank/DDBJ databases">
        <title>The Genome Sequence of Sphaeroforma arctica JP610.</title>
        <authorList>
            <consortium name="The Broad Institute Genome Sequencing Platform"/>
            <person name="Russ C."/>
            <person name="Cuomo C."/>
            <person name="Young S.K."/>
            <person name="Zeng Q."/>
            <person name="Gargeya S."/>
            <person name="Alvarado L."/>
            <person name="Berlin A."/>
            <person name="Chapman S.B."/>
            <person name="Chen Z."/>
            <person name="Freedman E."/>
            <person name="Gellesch M."/>
            <person name="Goldberg J."/>
            <person name="Griggs A."/>
            <person name="Gujja S."/>
            <person name="Heilman E."/>
            <person name="Heiman D."/>
            <person name="Howarth C."/>
            <person name="Mehta T."/>
            <person name="Neiman D."/>
            <person name="Pearson M."/>
            <person name="Roberts A."/>
            <person name="Saif S."/>
            <person name="Shea T."/>
            <person name="Shenoy N."/>
            <person name="Sisk P."/>
            <person name="Stolte C."/>
            <person name="Sykes S."/>
            <person name="White J."/>
            <person name="Yandava C."/>
            <person name="Burger G."/>
            <person name="Gray M.W."/>
            <person name="Holland P.W.H."/>
            <person name="King N."/>
            <person name="Lang F.B.F."/>
            <person name="Roger A.J."/>
            <person name="Ruiz-Trillo I."/>
            <person name="Haas B."/>
            <person name="Nusbaum C."/>
            <person name="Birren B."/>
        </authorList>
    </citation>
    <scope>NUCLEOTIDE SEQUENCE [LARGE SCALE GENOMIC DNA]</scope>
    <source>
        <strain evidence="2 3">JP610</strain>
    </source>
</reference>
<feature type="non-terminal residue" evidence="2">
    <location>
        <position position="1"/>
    </location>
</feature>
<feature type="region of interest" description="Disordered" evidence="1">
    <location>
        <begin position="130"/>
        <end position="156"/>
    </location>
</feature>
<proteinExistence type="predicted"/>
<dbReference type="Proteomes" id="UP000054560">
    <property type="component" value="Unassembled WGS sequence"/>
</dbReference>
<gene>
    <name evidence="2" type="ORF">SARC_13567</name>
</gene>
<sequence length="156" mass="17586">VDEWKQLVVAEHASGIDLKTTPKYNKKELICHLERCAQLADIPAPERSEEEQAILKRWYGCINWYEALTRAGIKPTNLTAGLSQNKQHMYRQSQSHSQHQQATQLQAHSNVLNDINNLSNDDYAALLYQGSQKRASPGESDKGGPSANKRSRTLPF</sequence>